<gene>
    <name evidence="1" type="ORF">NPIL_343051</name>
</gene>
<comment type="caution">
    <text evidence="1">The sequence shown here is derived from an EMBL/GenBank/DDBJ whole genome shotgun (WGS) entry which is preliminary data.</text>
</comment>
<sequence length="88" mass="9841">MDYLNAYRDATQSVNDVSLQQIKANVAYHICSEDPKGVHMVYCSVRKLLEATSSSSSSKAQFLRGGKIKCDKACGVEVARQSFQTKWY</sequence>
<evidence type="ECO:0000313" key="2">
    <source>
        <dbReference type="Proteomes" id="UP000887013"/>
    </source>
</evidence>
<evidence type="ECO:0000313" key="1">
    <source>
        <dbReference type="EMBL" id="GFT53613.1"/>
    </source>
</evidence>
<protein>
    <submittedName>
        <fullName evidence="1">Uncharacterized protein</fullName>
    </submittedName>
</protein>
<dbReference type="AlphaFoldDB" id="A0A8X6P638"/>
<reference evidence="1" key="1">
    <citation type="submission" date="2020-08" db="EMBL/GenBank/DDBJ databases">
        <title>Multicomponent nature underlies the extraordinary mechanical properties of spider dragline silk.</title>
        <authorList>
            <person name="Kono N."/>
            <person name="Nakamura H."/>
            <person name="Mori M."/>
            <person name="Yoshida Y."/>
            <person name="Ohtoshi R."/>
            <person name="Malay A.D."/>
            <person name="Moran D.A.P."/>
            <person name="Tomita M."/>
            <person name="Numata K."/>
            <person name="Arakawa K."/>
        </authorList>
    </citation>
    <scope>NUCLEOTIDE SEQUENCE</scope>
</reference>
<keyword evidence="2" id="KW-1185">Reference proteome</keyword>
<dbReference type="EMBL" id="BMAW01066129">
    <property type="protein sequence ID" value="GFT53613.1"/>
    <property type="molecule type" value="Genomic_DNA"/>
</dbReference>
<dbReference type="Proteomes" id="UP000887013">
    <property type="component" value="Unassembled WGS sequence"/>
</dbReference>
<organism evidence="1 2">
    <name type="scientific">Nephila pilipes</name>
    <name type="common">Giant wood spider</name>
    <name type="synonym">Nephila maculata</name>
    <dbReference type="NCBI Taxonomy" id="299642"/>
    <lineage>
        <taxon>Eukaryota</taxon>
        <taxon>Metazoa</taxon>
        <taxon>Ecdysozoa</taxon>
        <taxon>Arthropoda</taxon>
        <taxon>Chelicerata</taxon>
        <taxon>Arachnida</taxon>
        <taxon>Araneae</taxon>
        <taxon>Araneomorphae</taxon>
        <taxon>Entelegynae</taxon>
        <taxon>Araneoidea</taxon>
        <taxon>Nephilidae</taxon>
        <taxon>Nephila</taxon>
    </lineage>
</organism>
<accession>A0A8X6P638</accession>
<proteinExistence type="predicted"/>
<name>A0A8X6P638_NEPPI</name>